<evidence type="ECO:0000313" key="2">
    <source>
        <dbReference type="EMBL" id="SJN32131.1"/>
    </source>
</evidence>
<sequence length="75" mass="8079">MAEFEFQVNGMTCEHCERAVTAELSALPGIVDVQVDADSGRVEVTHETPLERAAVESAVEDAGYTVRTWPAATNV</sequence>
<dbReference type="SUPFAM" id="SSF55008">
    <property type="entry name" value="HMA, heavy metal-associated domain"/>
    <property type="match status" value="1"/>
</dbReference>
<dbReference type="Proteomes" id="UP000196778">
    <property type="component" value="Unassembled WGS sequence"/>
</dbReference>
<evidence type="ECO:0000313" key="3">
    <source>
        <dbReference type="Proteomes" id="UP000196778"/>
    </source>
</evidence>
<dbReference type="Gene3D" id="3.30.70.100">
    <property type="match status" value="1"/>
</dbReference>
<dbReference type="PROSITE" id="PS50846">
    <property type="entry name" value="HMA_2"/>
    <property type="match status" value="1"/>
</dbReference>
<dbReference type="Pfam" id="PF00403">
    <property type="entry name" value="HMA"/>
    <property type="match status" value="1"/>
</dbReference>
<dbReference type="RefSeq" id="WP_087137130.1">
    <property type="nucleotide sequence ID" value="NZ_FUKR01000043.1"/>
</dbReference>
<accession>A0A1R4JIR1</accession>
<proteinExistence type="predicted"/>
<dbReference type="CDD" id="cd00371">
    <property type="entry name" value="HMA"/>
    <property type="match status" value="1"/>
</dbReference>
<dbReference type="OrthoDB" id="9813965at2"/>
<gene>
    <name evidence="2" type="ORF">FM119_07860</name>
</gene>
<keyword evidence="3" id="KW-1185">Reference proteome</keyword>
<evidence type="ECO:0000259" key="1">
    <source>
        <dbReference type="PROSITE" id="PS50846"/>
    </source>
</evidence>
<dbReference type="InterPro" id="IPR036163">
    <property type="entry name" value="HMA_dom_sf"/>
</dbReference>
<protein>
    <submittedName>
        <fullName evidence="2">Copper chaperone</fullName>
    </submittedName>
</protein>
<reference evidence="3" key="1">
    <citation type="submission" date="2017-02" db="EMBL/GenBank/DDBJ databases">
        <authorList>
            <person name="Dridi B."/>
        </authorList>
    </citation>
    <scope>NUCLEOTIDE SEQUENCE [LARGE SCALE GENOMIC DNA]</scope>
    <source>
        <strain evidence="3">EB411</strain>
    </source>
</reference>
<dbReference type="EMBL" id="FUKR01000043">
    <property type="protein sequence ID" value="SJN32131.1"/>
    <property type="molecule type" value="Genomic_DNA"/>
</dbReference>
<dbReference type="AlphaFoldDB" id="A0A1R4JIR1"/>
<dbReference type="InterPro" id="IPR006121">
    <property type="entry name" value="HMA_dom"/>
</dbReference>
<name>A0A1R4JIR1_9MICO</name>
<dbReference type="GO" id="GO:0046872">
    <property type="term" value="F:metal ion binding"/>
    <property type="evidence" value="ECO:0007669"/>
    <property type="project" value="InterPro"/>
</dbReference>
<organism evidence="2 3">
    <name type="scientific">Mycetocola reblochoni REB411</name>
    <dbReference type="NCBI Taxonomy" id="1255698"/>
    <lineage>
        <taxon>Bacteria</taxon>
        <taxon>Bacillati</taxon>
        <taxon>Actinomycetota</taxon>
        <taxon>Actinomycetes</taxon>
        <taxon>Micrococcales</taxon>
        <taxon>Microbacteriaceae</taxon>
        <taxon>Mycetocola</taxon>
    </lineage>
</organism>
<feature type="domain" description="HMA" evidence="1">
    <location>
        <begin position="2"/>
        <end position="67"/>
    </location>
</feature>